<dbReference type="SUPFAM" id="SSF55729">
    <property type="entry name" value="Acyl-CoA N-acyltransferases (Nat)"/>
    <property type="match status" value="1"/>
</dbReference>
<dbReference type="CDD" id="cd04301">
    <property type="entry name" value="NAT_SF"/>
    <property type="match status" value="1"/>
</dbReference>
<dbReference type="InterPro" id="IPR016181">
    <property type="entry name" value="Acyl_CoA_acyltransferase"/>
</dbReference>
<gene>
    <name evidence="2" type="ORF">SAMN06265370_1433</name>
</gene>
<name>A0A238ZUD6_9RHOB</name>
<keyword evidence="3" id="KW-1185">Reference proteome</keyword>
<dbReference type="InterPro" id="IPR000182">
    <property type="entry name" value="GNAT_dom"/>
</dbReference>
<evidence type="ECO:0000259" key="1">
    <source>
        <dbReference type="PROSITE" id="PS51186"/>
    </source>
</evidence>
<dbReference type="Pfam" id="PF00583">
    <property type="entry name" value="Acetyltransf_1"/>
    <property type="match status" value="1"/>
</dbReference>
<organism evidence="2 3">
    <name type="scientific">Puniceibacterium sediminis</name>
    <dbReference type="NCBI Taxonomy" id="1608407"/>
    <lineage>
        <taxon>Bacteria</taxon>
        <taxon>Pseudomonadati</taxon>
        <taxon>Pseudomonadota</taxon>
        <taxon>Alphaproteobacteria</taxon>
        <taxon>Rhodobacterales</taxon>
        <taxon>Paracoccaceae</taxon>
        <taxon>Puniceibacterium</taxon>
    </lineage>
</organism>
<dbReference type="RefSeq" id="WP_176439239.1">
    <property type="nucleotide sequence ID" value="NZ_FZNN01000043.1"/>
</dbReference>
<keyword evidence="2" id="KW-0808">Transferase</keyword>
<dbReference type="Gene3D" id="3.40.630.30">
    <property type="match status" value="1"/>
</dbReference>
<evidence type="ECO:0000313" key="2">
    <source>
        <dbReference type="EMBL" id="SNR87037.1"/>
    </source>
</evidence>
<dbReference type="PROSITE" id="PS51186">
    <property type="entry name" value="GNAT"/>
    <property type="match status" value="1"/>
</dbReference>
<accession>A0A238ZUD6</accession>
<proteinExistence type="predicted"/>
<reference evidence="2 3" key="1">
    <citation type="submission" date="2017-06" db="EMBL/GenBank/DDBJ databases">
        <authorList>
            <person name="Kim H.J."/>
            <person name="Triplett B.A."/>
        </authorList>
    </citation>
    <scope>NUCLEOTIDE SEQUENCE [LARGE SCALE GENOMIC DNA]</scope>
    <source>
        <strain evidence="2 3">DSM 29052</strain>
    </source>
</reference>
<sequence>MINIQPLDLTKPQPDVVHLTYPRYRWRLMCEEPPHAAQFEGLKLTDAFVACIDDRAVGLALLDAGSPQHSRLLSVMVAKPIRSTGVGLQLIAAIEKAARVRGATQIEAHFLHEPARDPFRALMRSAGWTAPVPLNFRLAGRADWTTRMGADWPRFMNRMESNGFSTTPWASIDAADREKADVLVAEQAGNEVIISYKGCEDFCDEKLSIAIRKNGELVGFIHGESLQQNDFHYYSTGYVSKPLQRAGWLIAGLDDVCRRQAVEYGPESLAIYETYGTNTRMIDFMRRRLGPVFTWMKERHKVQKSLI</sequence>
<dbReference type="Proteomes" id="UP000198417">
    <property type="component" value="Unassembled WGS sequence"/>
</dbReference>
<evidence type="ECO:0000313" key="3">
    <source>
        <dbReference type="Proteomes" id="UP000198417"/>
    </source>
</evidence>
<protein>
    <submittedName>
        <fullName evidence="2">Acetyltransferase (GNAT) family protein</fullName>
    </submittedName>
</protein>
<dbReference type="EMBL" id="FZNN01000043">
    <property type="protein sequence ID" value="SNR87037.1"/>
    <property type="molecule type" value="Genomic_DNA"/>
</dbReference>
<dbReference type="AlphaFoldDB" id="A0A238ZUD6"/>
<dbReference type="GO" id="GO:0016747">
    <property type="term" value="F:acyltransferase activity, transferring groups other than amino-acyl groups"/>
    <property type="evidence" value="ECO:0007669"/>
    <property type="project" value="InterPro"/>
</dbReference>
<feature type="domain" description="N-acetyltransferase" evidence="1">
    <location>
        <begin position="1"/>
        <end position="153"/>
    </location>
</feature>